<sequence length="309" mass="34744">MKYFILFIALVLSRQSFAQAPDVQVDTLAAPAAKESTNPLWKTGGSAGINFSQVTLSNWAAGGDNSIAGNVFGNWYANYSKGKIVWANKLDVGYGLIRKGKDDTEKTDDRIELLSSFNRQISESKWYYTGLLNFRTQFADGFDLENDPETRISTFMAPGYLELSLGFTYRFGELFYVYLGPIASKMTFVRDDVLAAQGAFGVDPGDNFRFELGGNARFQFRKDIAQNVTFQLNGNFFSNYQENPQNIDVNLDALLDLKVNDWLSANIAISTIYDDDILITDKEGKTGPRMQYKHVMAIGLVYKFKNHED</sequence>
<dbReference type="Pfam" id="PF11276">
    <property type="entry name" value="DUF3078"/>
    <property type="match status" value="1"/>
</dbReference>
<organism evidence="2 3">
    <name type="scientific">Persicobacter diffluens</name>
    <dbReference type="NCBI Taxonomy" id="981"/>
    <lineage>
        <taxon>Bacteria</taxon>
        <taxon>Pseudomonadati</taxon>
        <taxon>Bacteroidota</taxon>
        <taxon>Cytophagia</taxon>
        <taxon>Cytophagales</taxon>
        <taxon>Persicobacteraceae</taxon>
        <taxon>Persicobacter</taxon>
    </lineage>
</organism>
<evidence type="ECO:0008006" key="4">
    <source>
        <dbReference type="Google" id="ProtNLM"/>
    </source>
</evidence>
<comment type="caution">
    <text evidence="2">The sequence shown here is derived from an EMBL/GenBank/DDBJ whole genome shotgun (WGS) entry which is preliminary data.</text>
</comment>
<dbReference type="AlphaFoldDB" id="A0AAN5AKU1"/>
<dbReference type="Proteomes" id="UP001310022">
    <property type="component" value="Unassembled WGS sequence"/>
</dbReference>
<feature type="signal peptide" evidence="1">
    <location>
        <begin position="1"/>
        <end position="18"/>
    </location>
</feature>
<keyword evidence="1" id="KW-0732">Signal</keyword>
<accession>A0AAN5AKU1</accession>
<dbReference type="RefSeq" id="WP_072159034.1">
    <property type="nucleotide sequence ID" value="NZ_BQKE01000001.1"/>
</dbReference>
<gene>
    <name evidence="2" type="ORF">PEDI_13280</name>
</gene>
<evidence type="ECO:0000313" key="3">
    <source>
        <dbReference type="Proteomes" id="UP001310022"/>
    </source>
</evidence>
<dbReference type="EMBL" id="BQKE01000001">
    <property type="protein sequence ID" value="GJM60776.1"/>
    <property type="molecule type" value="Genomic_DNA"/>
</dbReference>
<feature type="chain" id="PRO_5042892526" description="DUF3078 domain-containing protein" evidence="1">
    <location>
        <begin position="19"/>
        <end position="309"/>
    </location>
</feature>
<evidence type="ECO:0000256" key="1">
    <source>
        <dbReference type="SAM" id="SignalP"/>
    </source>
</evidence>
<reference evidence="2 3" key="1">
    <citation type="submission" date="2021-12" db="EMBL/GenBank/DDBJ databases">
        <title>Genome sequencing of bacteria with rrn-lacking chromosome and rrn-plasmid.</title>
        <authorList>
            <person name="Anda M."/>
            <person name="Iwasaki W."/>
        </authorList>
    </citation>
    <scope>NUCLEOTIDE SEQUENCE [LARGE SCALE GENOMIC DNA]</scope>
    <source>
        <strain evidence="2 3">NBRC 15940</strain>
    </source>
</reference>
<proteinExistence type="predicted"/>
<evidence type="ECO:0000313" key="2">
    <source>
        <dbReference type="EMBL" id="GJM60776.1"/>
    </source>
</evidence>
<name>A0AAN5AKU1_9BACT</name>
<dbReference type="InterPro" id="IPR021428">
    <property type="entry name" value="DUF3078"/>
</dbReference>
<protein>
    <recommendedName>
        <fullName evidence="4">DUF3078 domain-containing protein</fullName>
    </recommendedName>
</protein>
<keyword evidence="3" id="KW-1185">Reference proteome</keyword>